<evidence type="ECO:0000256" key="4">
    <source>
        <dbReference type="ARBA" id="ARBA00022889"/>
    </source>
</evidence>
<keyword evidence="3 10" id="KW-0732">Signal</keyword>
<evidence type="ECO:0000256" key="10">
    <source>
        <dbReference type="SAM" id="SignalP"/>
    </source>
</evidence>
<feature type="region of interest" description="Disordered" evidence="8">
    <location>
        <begin position="306"/>
        <end position="325"/>
    </location>
</feature>
<dbReference type="InterPro" id="IPR013836">
    <property type="entry name" value="CD34/Podocalyxin"/>
</dbReference>
<dbReference type="Pfam" id="PF06365">
    <property type="entry name" value="CD34_antigen"/>
    <property type="match status" value="1"/>
</dbReference>
<dbReference type="Proteomes" id="UP000824782">
    <property type="component" value="Unassembled WGS sequence"/>
</dbReference>
<organism evidence="11 12">
    <name type="scientific">Engystomops pustulosus</name>
    <name type="common">Tungara frog</name>
    <name type="synonym">Physalaemus pustulosus</name>
    <dbReference type="NCBI Taxonomy" id="76066"/>
    <lineage>
        <taxon>Eukaryota</taxon>
        <taxon>Metazoa</taxon>
        <taxon>Chordata</taxon>
        <taxon>Craniata</taxon>
        <taxon>Vertebrata</taxon>
        <taxon>Euteleostomi</taxon>
        <taxon>Amphibia</taxon>
        <taxon>Batrachia</taxon>
        <taxon>Anura</taxon>
        <taxon>Neobatrachia</taxon>
        <taxon>Hyloidea</taxon>
        <taxon>Leptodactylidae</taxon>
        <taxon>Leiuperinae</taxon>
        <taxon>Engystomops</taxon>
    </lineage>
</organism>
<keyword evidence="12" id="KW-1185">Reference proteome</keyword>
<proteinExistence type="predicted"/>
<comment type="caution">
    <text evidence="11">The sequence shown here is derived from an EMBL/GenBank/DDBJ whole genome shotgun (WGS) entry which is preliminary data.</text>
</comment>
<evidence type="ECO:0000256" key="3">
    <source>
        <dbReference type="ARBA" id="ARBA00022729"/>
    </source>
</evidence>
<feature type="chain" id="PRO_5043417441" description="Hematopoietic progenitor cell antigen CD34" evidence="10">
    <location>
        <begin position="28"/>
        <end position="373"/>
    </location>
</feature>
<gene>
    <name evidence="11" type="ORF">GDO81_006344</name>
</gene>
<comment type="subcellular location">
    <subcellularLocation>
        <location evidence="1">Membrane</location>
        <topology evidence="1">Single-pass type I membrane protein</topology>
    </subcellularLocation>
</comment>
<keyword evidence="5 9" id="KW-1133">Transmembrane helix</keyword>
<evidence type="ECO:0000313" key="11">
    <source>
        <dbReference type="EMBL" id="KAG8589306.1"/>
    </source>
</evidence>
<keyword evidence="7" id="KW-0325">Glycoprotein</keyword>
<dbReference type="PANTHER" id="PTHR16677">
    <property type="entry name" value="HEMATOPOIETIC PROGENITOR CELL ANTIGEN CD34"/>
    <property type="match status" value="1"/>
</dbReference>
<feature type="signal peptide" evidence="10">
    <location>
        <begin position="1"/>
        <end position="27"/>
    </location>
</feature>
<dbReference type="PANTHER" id="PTHR16677:SF1">
    <property type="entry name" value="HEMATOPOIETIC PROGENITOR CELL ANTIGEN CD34"/>
    <property type="match status" value="1"/>
</dbReference>
<evidence type="ECO:0000256" key="6">
    <source>
        <dbReference type="ARBA" id="ARBA00023136"/>
    </source>
</evidence>
<evidence type="ECO:0008006" key="13">
    <source>
        <dbReference type="Google" id="ProtNLM"/>
    </source>
</evidence>
<evidence type="ECO:0000256" key="1">
    <source>
        <dbReference type="ARBA" id="ARBA00004479"/>
    </source>
</evidence>
<dbReference type="InterPro" id="IPR008083">
    <property type="entry name" value="CD34"/>
</dbReference>
<keyword evidence="4" id="KW-0130">Cell adhesion</keyword>
<evidence type="ECO:0000256" key="2">
    <source>
        <dbReference type="ARBA" id="ARBA00022692"/>
    </source>
</evidence>
<keyword evidence="2 9" id="KW-0812">Transmembrane</keyword>
<feature type="compositionally biased region" description="Polar residues" evidence="8">
    <location>
        <begin position="339"/>
        <end position="373"/>
    </location>
</feature>
<dbReference type="PRINTS" id="PR01700">
    <property type="entry name" value="CD34ANTIGEN"/>
</dbReference>
<keyword evidence="6 9" id="KW-0472">Membrane</keyword>
<name>A0AAV7CXS4_ENGPU</name>
<dbReference type="EMBL" id="WNYA01000002">
    <property type="protein sequence ID" value="KAG8589306.1"/>
    <property type="molecule type" value="Genomic_DNA"/>
</dbReference>
<evidence type="ECO:0000313" key="12">
    <source>
        <dbReference type="Proteomes" id="UP000824782"/>
    </source>
</evidence>
<dbReference type="GO" id="GO:0007160">
    <property type="term" value="P:cell-matrix adhesion"/>
    <property type="evidence" value="ECO:0007669"/>
    <property type="project" value="TreeGrafter"/>
</dbReference>
<evidence type="ECO:0000256" key="9">
    <source>
        <dbReference type="SAM" id="Phobius"/>
    </source>
</evidence>
<dbReference type="AlphaFoldDB" id="A0AAV7CXS4"/>
<sequence length="373" mass="40546">MLSCNLTPWTRGQILLAVLSLLTVLDASTVTPTGTSKMTTANVAVTTQRLATSHPATLKTSSDKPSHVTSLVPTQSTVHSLIGTTPRTLIQTKEAITVNTTETQIPQETFTTLTPAVTDVRHSASEYSTNTTTLKGDPTTEALPSTKSGIMLQTTRLAMDVLSTQPNIVPGSITCQSLGTFTSTSKVVCFQLEEEKTCETLDKEKKEELRYFLCKIMESTECNITLHSSEIQPKCILWVPTSKDAEQRLHNETALSDALVTYEMQWAQISDHQTKSQKTMIALVTCGVLLAAFILAGYFLSNRESWSPGRQRLGEDPYCTETDSQGNTLVSVSAHAQDKPNNATRENGTGQTVTPSATNGHSTKKQNVSDTEL</sequence>
<evidence type="ECO:0000256" key="8">
    <source>
        <dbReference type="SAM" id="MobiDB-lite"/>
    </source>
</evidence>
<feature type="transmembrane region" description="Helical" evidence="9">
    <location>
        <begin position="280"/>
        <end position="300"/>
    </location>
</feature>
<evidence type="ECO:0000256" key="5">
    <source>
        <dbReference type="ARBA" id="ARBA00022989"/>
    </source>
</evidence>
<accession>A0AAV7CXS4</accession>
<feature type="region of interest" description="Disordered" evidence="8">
    <location>
        <begin position="332"/>
        <end position="373"/>
    </location>
</feature>
<evidence type="ECO:0000256" key="7">
    <source>
        <dbReference type="ARBA" id="ARBA00023180"/>
    </source>
</evidence>
<protein>
    <recommendedName>
        <fullName evidence="13">Hematopoietic progenitor cell antigen CD34</fullName>
    </recommendedName>
</protein>
<reference evidence="11" key="1">
    <citation type="thesis" date="2020" institute="ProQuest LLC" country="789 East Eisenhower Parkway, Ann Arbor, MI, USA">
        <title>Comparative Genomics and Chromosome Evolution.</title>
        <authorList>
            <person name="Mudd A.B."/>
        </authorList>
    </citation>
    <scope>NUCLEOTIDE SEQUENCE</scope>
    <source>
        <strain evidence="11">237g6f4</strain>
        <tissue evidence="11">Blood</tissue>
    </source>
</reference>
<dbReference type="GO" id="GO:0005886">
    <property type="term" value="C:plasma membrane"/>
    <property type="evidence" value="ECO:0007669"/>
    <property type="project" value="UniProtKB-ARBA"/>
</dbReference>